<dbReference type="SUPFAM" id="SSF117916">
    <property type="entry name" value="Fe-S cluster assembly (FSCA) domain-like"/>
    <property type="match status" value="1"/>
</dbReference>
<accession>A0A6F8YJS0</accession>
<evidence type="ECO:0000259" key="1">
    <source>
        <dbReference type="Pfam" id="PF01883"/>
    </source>
</evidence>
<dbReference type="Gene3D" id="3.30.300.130">
    <property type="entry name" value="Fe-S cluster assembly (FSCA)"/>
    <property type="match status" value="1"/>
</dbReference>
<evidence type="ECO:0000313" key="4">
    <source>
        <dbReference type="Proteomes" id="UP000503011"/>
    </source>
</evidence>
<dbReference type="EMBL" id="AP022871">
    <property type="protein sequence ID" value="BCB86375.1"/>
    <property type="molecule type" value="Genomic_DNA"/>
</dbReference>
<protein>
    <submittedName>
        <fullName evidence="3">Phenylacetate-CoA oxygenase subunit PaaJ</fullName>
    </submittedName>
</protein>
<reference evidence="3 4" key="2">
    <citation type="submission" date="2020-03" db="EMBL/GenBank/DDBJ databases">
        <authorList>
            <person name="Ichikawa N."/>
            <person name="Kimura A."/>
            <person name="Kitahashi Y."/>
            <person name="Uohara A."/>
        </authorList>
    </citation>
    <scope>NUCLEOTIDE SEQUENCE [LARGE SCALE GENOMIC DNA]</scope>
    <source>
        <strain evidence="3 4">NBRC 105367</strain>
    </source>
</reference>
<organism evidence="3 4">
    <name type="scientific">Phytohabitans suffuscus</name>
    <dbReference type="NCBI Taxonomy" id="624315"/>
    <lineage>
        <taxon>Bacteria</taxon>
        <taxon>Bacillati</taxon>
        <taxon>Actinomycetota</taxon>
        <taxon>Actinomycetes</taxon>
        <taxon>Micromonosporales</taxon>
        <taxon>Micromonosporaceae</taxon>
    </lineage>
</organism>
<dbReference type="NCBIfam" id="TIGR02159">
    <property type="entry name" value="PA_CoA_Oxy4"/>
    <property type="match status" value="1"/>
</dbReference>
<evidence type="ECO:0000313" key="3">
    <source>
        <dbReference type="EMBL" id="BCB86375.1"/>
    </source>
</evidence>
<dbReference type="InterPro" id="IPR052339">
    <property type="entry name" value="Fe-S_Maturation_MIP18"/>
</dbReference>
<reference evidence="3 4" key="1">
    <citation type="submission" date="2020-03" db="EMBL/GenBank/DDBJ databases">
        <title>Whole genome shotgun sequence of Phytohabitans suffuscus NBRC 105367.</title>
        <authorList>
            <person name="Komaki H."/>
            <person name="Tamura T."/>
        </authorList>
    </citation>
    <scope>NUCLEOTIDE SEQUENCE [LARGE SCALE GENOMIC DNA]</scope>
    <source>
        <strain evidence="3 4">NBRC 105367</strain>
    </source>
</reference>
<sequence>MVTPREAAAAVVDPELRVVTIEELGILRDVSVDPGTGHVTVTITPTYTGCPAMDVIREDIRGALSAAGHPDAEVRTVLGPPWTTDWISESGRAKLAAAHIAPPHRTGPVTLTLTVRCPRCGSPDTEQLSRFGSTACKALWRCRACREPFDHLKAL</sequence>
<gene>
    <name evidence="3" type="primary">paaD</name>
    <name evidence="3" type="ORF">Psuf_036880</name>
</gene>
<keyword evidence="4" id="KW-1185">Reference proteome</keyword>
<dbReference type="Pfam" id="PF01883">
    <property type="entry name" value="FeS_assembly_P"/>
    <property type="match status" value="1"/>
</dbReference>
<evidence type="ECO:0000259" key="2">
    <source>
        <dbReference type="Pfam" id="PF23451"/>
    </source>
</evidence>
<dbReference type="RefSeq" id="WP_173166544.1">
    <property type="nucleotide sequence ID" value="NZ_AP022871.1"/>
</dbReference>
<dbReference type="InterPro" id="IPR056572">
    <property type="entry name" value="Zn_ribbon_PaaD"/>
</dbReference>
<name>A0A6F8YJS0_9ACTN</name>
<proteinExistence type="predicted"/>
<dbReference type="PANTHER" id="PTHR42831">
    <property type="entry name" value="FE-S PROTEIN MATURATION AUXILIARY FACTOR YITW"/>
    <property type="match status" value="1"/>
</dbReference>
<dbReference type="InterPro" id="IPR002744">
    <property type="entry name" value="MIP18-like"/>
</dbReference>
<feature type="domain" description="PaaD zinc beta ribbon" evidence="2">
    <location>
        <begin position="106"/>
        <end position="153"/>
    </location>
</feature>
<dbReference type="InterPro" id="IPR011883">
    <property type="entry name" value="PaaD-like"/>
</dbReference>
<dbReference type="KEGG" id="psuu:Psuf_036880"/>
<feature type="domain" description="MIP18 family-like" evidence="1">
    <location>
        <begin position="9"/>
        <end position="73"/>
    </location>
</feature>
<dbReference type="Pfam" id="PF23451">
    <property type="entry name" value="Zn_ribbon_PaaD"/>
    <property type="match status" value="1"/>
</dbReference>
<dbReference type="AlphaFoldDB" id="A0A6F8YJS0"/>
<dbReference type="Proteomes" id="UP000503011">
    <property type="component" value="Chromosome"/>
</dbReference>
<dbReference type="InterPro" id="IPR034904">
    <property type="entry name" value="FSCA_dom_sf"/>
</dbReference>
<dbReference type="PANTHER" id="PTHR42831:SF3">
    <property type="entry name" value="1,2-PHENYLACETYL-COA EPOXIDASE, SUBUNIT D-RELATED"/>
    <property type="match status" value="1"/>
</dbReference>